<evidence type="ECO:0000256" key="1">
    <source>
        <dbReference type="ARBA" id="ARBA00004123"/>
    </source>
</evidence>
<dbReference type="InterPro" id="IPR005333">
    <property type="entry name" value="Transcription_factor_TCP"/>
</dbReference>
<evidence type="ECO:0000313" key="8">
    <source>
        <dbReference type="EMBL" id="MCD7459237.1"/>
    </source>
</evidence>
<feature type="domain" description="TCP" evidence="7">
    <location>
        <begin position="24"/>
        <end position="82"/>
    </location>
</feature>
<evidence type="ECO:0000256" key="6">
    <source>
        <dbReference type="SAM" id="MobiDB-lite"/>
    </source>
</evidence>
<evidence type="ECO:0000259" key="7">
    <source>
        <dbReference type="PROSITE" id="PS51369"/>
    </source>
</evidence>
<keyword evidence="4" id="KW-0804">Transcription</keyword>
<evidence type="ECO:0000256" key="2">
    <source>
        <dbReference type="ARBA" id="ARBA00023015"/>
    </source>
</evidence>
<dbReference type="Pfam" id="PF03634">
    <property type="entry name" value="TCP"/>
    <property type="match status" value="1"/>
</dbReference>
<dbReference type="PROSITE" id="PS51369">
    <property type="entry name" value="TCP"/>
    <property type="match status" value="1"/>
</dbReference>
<accession>A0ABS8SJZ3</accession>
<evidence type="ECO:0000313" key="9">
    <source>
        <dbReference type="Proteomes" id="UP000823775"/>
    </source>
</evidence>
<gene>
    <name evidence="8" type="ORF">HAX54_040366</name>
</gene>
<reference evidence="8 9" key="1">
    <citation type="journal article" date="2021" name="BMC Genomics">
        <title>Datura genome reveals duplications of psychoactive alkaloid biosynthetic genes and high mutation rate following tissue culture.</title>
        <authorList>
            <person name="Rajewski A."/>
            <person name="Carter-House D."/>
            <person name="Stajich J."/>
            <person name="Litt A."/>
        </authorList>
    </citation>
    <scope>NUCLEOTIDE SEQUENCE [LARGE SCALE GENOMIC DNA]</scope>
    <source>
        <strain evidence="8">AR-01</strain>
    </source>
</reference>
<feature type="compositionally biased region" description="Polar residues" evidence="6">
    <location>
        <begin position="116"/>
        <end position="128"/>
    </location>
</feature>
<dbReference type="Proteomes" id="UP000823775">
    <property type="component" value="Unassembled WGS sequence"/>
</dbReference>
<dbReference type="EMBL" id="JACEIK010000569">
    <property type="protein sequence ID" value="MCD7459237.1"/>
    <property type="molecule type" value="Genomic_DNA"/>
</dbReference>
<sequence>MKRATGGGEIVQVEGGHILRSTGRKDRHSKVYTAKGPRDRRVRLSAHTAIQFYDVQDRLGYDRPSKAVDWLIKKAKNAIDKLDELPPWNPNQVPTTAEADASAALEQQLHRELEENNPSQVNSSNSYMMQPPSAAGREAQDSLGDTMKSFFPMNSGTSLMNFQNYPHEIMPRSSSIQNEDLGLSLHTTFHRASSSSDDQSALFSNQNFEANYPRMASWNILPNHHHQTFFTQNASAFTQREPLQSNFSHLINHHASWEERPLMNGLIHQAEISNNSRHFTTDFQVPARIHGEHHDDPSSASPNSHH</sequence>
<keyword evidence="5" id="KW-0539">Nucleus</keyword>
<evidence type="ECO:0000256" key="4">
    <source>
        <dbReference type="ARBA" id="ARBA00023163"/>
    </source>
</evidence>
<proteinExistence type="predicted"/>
<dbReference type="InterPro" id="IPR017887">
    <property type="entry name" value="TF_TCP_subgr"/>
</dbReference>
<evidence type="ECO:0000256" key="5">
    <source>
        <dbReference type="ARBA" id="ARBA00023242"/>
    </source>
</evidence>
<dbReference type="PANTHER" id="PTHR31072">
    <property type="entry name" value="TRANSCRIPTION FACTOR TCP4-RELATED"/>
    <property type="match status" value="1"/>
</dbReference>
<feature type="region of interest" description="Disordered" evidence="6">
    <location>
        <begin position="114"/>
        <end position="140"/>
    </location>
</feature>
<keyword evidence="3" id="KW-0238">DNA-binding</keyword>
<keyword evidence="2" id="KW-0805">Transcription regulation</keyword>
<comment type="caution">
    <text evidence="8">The sequence shown here is derived from an EMBL/GenBank/DDBJ whole genome shotgun (WGS) entry which is preliminary data.</text>
</comment>
<dbReference type="PANTHER" id="PTHR31072:SF240">
    <property type="entry name" value="TRANSCRIPTION FACTOR TCP10"/>
    <property type="match status" value="1"/>
</dbReference>
<organism evidence="8 9">
    <name type="scientific">Datura stramonium</name>
    <name type="common">Jimsonweed</name>
    <name type="synonym">Common thornapple</name>
    <dbReference type="NCBI Taxonomy" id="4076"/>
    <lineage>
        <taxon>Eukaryota</taxon>
        <taxon>Viridiplantae</taxon>
        <taxon>Streptophyta</taxon>
        <taxon>Embryophyta</taxon>
        <taxon>Tracheophyta</taxon>
        <taxon>Spermatophyta</taxon>
        <taxon>Magnoliopsida</taxon>
        <taxon>eudicotyledons</taxon>
        <taxon>Gunneridae</taxon>
        <taxon>Pentapetalae</taxon>
        <taxon>asterids</taxon>
        <taxon>lamiids</taxon>
        <taxon>Solanales</taxon>
        <taxon>Solanaceae</taxon>
        <taxon>Solanoideae</taxon>
        <taxon>Datureae</taxon>
        <taxon>Datura</taxon>
    </lineage>
</organism>
<name>A0ABS8SJZ3_DATST</name>
<keyword evidence="9" id="KW-1185">Reference proteome</keyword>
<comment type="subcellular location">
    <subcellularLocation>
        <location evidence="1">Nucleus</location>
    </subcellularLocation>
</comment>
<protein>
    <recommendedName>
        <fullName evidence="7">TCP domain-containing protein</fullName>
    </recommendedName>
</protein>
<evidence type="ECO:0000256" key="3">
    <source>
        <dbReference type="ARBA" id="ARBA00023125"/>
    </source>
</evidence>